<evidence type="ECO:0000313" key="11">
    <source>
        <dbReference type="EMBL" id="SNB68809.1"/>
    </source>
</evidence>
<evidence type="ECO:0000256" key="3">
    <source>
        <dbReference type="ARBA" id="ARBA00022679"/>
    </source>
</evidence>
<dbReference type="GO" id="GO:0005886">
    <property type="term" value="C:plasma membrane"/>
    <property type="evidence" value="ECO:0007669"/>
    <property type="project" value="InterPro"/>
</dbReference>
<dbReference type="AlphaFoldDB" id="A0A212R9B7"/>
<keyword evidence="1" id="KW-1003">Cell membrane</keyword>
<feature type="transmembrane region" description="Helical" evidence="10">
    <location>
        <begin position="73"/>
        <end position="96"/>
    </location>
</feature>
<keyword evidence="4 10" id="KW-0812">Transmembrane</keyword>
<dbReference type="InParanoid" id="A0A212R9B7"/>
<dbReference type="RefSeq" id="WP_159461694.1">
    <property type="nucleotide sequence ID" value="NZ_FYEK01000037.1"/>
</dbReference>
<keyword evidence="6" id="KW-0443">Lipid metabolism</keyword>
<sequence length="196" mass="21313">MEPVVLVAAGYLLGSVLPAEFFVRWKTGRTPHEFRDNPGGGGAWRLAGPLPGLITILFDLGKGALPTAIALRAGFSLPWLIAAAVAPVVGHCWPFYKVVRRDRGGRGLGPATGALFVLAFREVVPAYVLGALAAYRFRWLPSVGLVAFPLSLLLLWVWKVPPERFAAAFAVMLVVLVRNVNLLWTVLRTRGAERPH</sequence>
<keyword evidence="9" id="KW-1208">Phospholipid metabolism</keyword>
<reference evidence="12" key="1">
    <citation type="submission" date="2017-06" db="EMBL/GenBank/DDBJ databases">
        <authorList>
            <person name="Varghese N."/>
            <person name="Submissions S."/>
        </authorList>
    </citation>
    <scope>NUCLEOTIDE SEQUENCE [LARGE SCALE GENOMIC DNA]</scope>
    <source>
        <strain evidence="12">JAD2</strain>
    </source>
</reference>
<dbReference type="PANTHER" id="PTHR30309">
    <property type="entry name" value="INNER MEMBRANE PROTEIN YGIH"/>
    <property type="match status" value="1"/>
</dbReference>
<evidence type="ECO:0000256" key="10">
    <source>
        <dbReference type="SAM" id="Phobius"/>
    </source>
</evidence>
<dbReference type="SMART" id="SM01207">
    <property type="entry name" value="G3P_acyltransf"/>
    <property type="match status" value="1"/>
</dbReference>
<protein>
    <submittedName>
        <fullName evidence="11">Glycerol-3-phosphate acyltransferase PlsY</fullName>
    </submittedName>
</protein>
<keyword evidence="5 10" id="KW-1133">Transmembrane helix</keyword>
<feature type="transmembrane region" description="Helical" evidence="10">
    <location>
        <begin position="139"/>
        <end position="158"/>
    </location>
</feature>
<dbReference type="OrthoDB" id="9777124at2"/>
<evidence type="ECO:0000256" key="8">
    <source>
        <dbReference type="ARBA" id="ARBA00023209"/>
    </source>
</evidence>
<dbReference type="EMBL" id="FYEK01000037">
    <property type="protein sequence ID" value="SNB68809.1"/>
    <property type="molecule type" value="Genomic_DNA"/>
</dbReference>
<keyword evidence="3 11" id="KW-0808">Transferase</keyword>
<keyword evidence="11" id="KW-0012">Acyltransferase</keyword>
<name>A0A212R9B7_9CHLR</name>
<dbReference type="Pfam" id="PF02660">
    <property type="entry name" value="G3P_acyltransf"/>
    <property type="match status" value="1"/>
</dbReference>
<proteinExistence type="predicted"/>
<evidence type="ECO:0000313" key="12">
    <source>
        <dbReference type="Proteomes" id="UP000197025"/>
    </source>
</evidence>
<dbReference type="PANTHER" id="PTHR30309:SF0">
    <property type="entry name" value="GLYCEROL-3-PHOSPHATE ACYLTRANSFERASE-RELATED"/>
    <property type="match status" value="1"/>
</dbReference>
<evidence type="ECO:0000256" key="9">
    <source>
        <dbReference type="ARBA" id="ARBA00023264"/>
    </source>
</evidence>
<accession>A0A212R9B7</accession>
<dbReference type="InterPro" id="IPR003811">
    <property type="entry name" value="G3P_acylTferase_PlsY"/>
</dbReference>
<keyword evidence="8" id="KW-0594">Phospholipid biosynthesis</keyword>
<organism evidence="11 12">
    <name type="scientific">Thermoflexus hugenholtzii JAD2</name>
    <dbReference type="NCBI Taxonomy" id="877466"/>
    <lineage>
        <taxon>Bacteria</taxon>
        <taxon>Bacillati</taxon>
        <taxon>Chloroflexota</taxon>
        <taxon>Thermoflexia</taxon>
        <taxon>Thermoflexales</taxon>
        <taxon>Thermoflexaceae</taxon>
        <taxon>Thermoflexus</taxon>
    </lineage>
</organism>
<dbReference type="Proteomes" id="UP000197025">
    <property type="component" value="Unassembled WGS sequence"/>
</dbReference>
<evidence type="ECO:0000256" key="1">
    <source>
        <dbReference type="ARBA" id="ARBA00022475"/>
    </source>
</evidence>
<evidence type="ECO:0000256" key="4">
    <source>
        <dbReference type="ARBA" id="ARBA00022692"/>
    </source>
</evidence>
<feature type="transmembrane region" description="Helical" evidence="10">
    <location>
        <begin position="108"/>
        <end position="132"/>
    </location>
</feature>
<dbReference type="GO" id="GO:0008654">
    <property type="term" value="P:phospholipid biosynthetic process"/>
    <property type="evidence" value="ECO:0007669"/>
    <property type="project" value="UniProtKB-KW"/>
</dbReference>
<evidence type="ECO:0000256" key="5">
    <source>
        <dbReference type="ARBA" id="ARBA00022989"/>
    </source>
</evidence>
<evidence type="ECO:0000256" key="7">
    <source>
        <dbReference type="ARBA" id="ARBA00023136"/>
    </source>
</evidence>
<keyword evidence="7 10" id="KW-0472">Membrane</keyword>
<feature type="transmembrane region" description="Helical" evidence="10">
    <location>
        <begin position="164"/>
        <end position="187"/>
    </location>
</feature>
<evidence type="ECO:0000256" key="6">
    <source>
        <dbReference type="ARBA" id="ARBA00023098"/>
    </source>
</evidence>
<gene>
    <name evidence="11" type="ORF">SAMN02746019_00014420</name>
</gene>
<keyword evidence="12" id="KW-1185">Reference proteome</keyword>
<keyword evidence="2" id="KW-0444">Lipid biosynthesis</keyword>
<dbReference type="GO" id="GO:0043772">
    <property type="term" value="F:acyl-phosphate glycerol-3-phosphate acyltransferase activity"/>
    <property type="evidence" value="ECO:0007669"/>
    <property type="project" value="InterPro"/>
</dbReference>
<evidence type="ECO:0000256" key="2">
    <source>
        <dbReference type="ARBA" id="ARBA00022516"/>
    </source>
</evidence>